<dbReference type="InterPro" id="IPR004104">
    <property type="entry name" value="Gfo/Idh/MocA-like_OxRdtase_C"/>
</dbReference>
<dbReference type="GO" id="GO:0000166">
    <property type="term" value="F:nucleotide binding"/>
    <property type="evidence" value="ECO:0007669"/>
    <property type="project" value="InterPro"/>
</dbReference>
<name>A0A1Y6BSB9_9NEIS</name>
<organism evidence="5 6">
    <name type="scientific">Pseudogulbenkiania subflava DSM 22618</name>
    <dbReference type="NCBI Taxonomy" id="1123014"/>
    <lineage>
        <taxon>Bacteria</taxon>
        <taxon>Pseudomonadati</taxon>
        <taxon>Pseudomonadota</taxon>
        <taxon>Betaproteobacteria</taxon>
        <taxon>Neisseriales</taxon>
        <taxon>Chromobacteriaceae</taxon>
        <taxon>Pseudogulbenkiania</taxon>
    </lineage>
</organism>
<dbReference type="SUPFAM" id="SSF51735">
    <property type="entry name" value="NAD(P)-binding Rossmann-fold domains"/>
    <property type="match status" value="1"/>
</dbReference>
<feature type="domain" description="Gfo/Idh/MocA-like oxidoreductase C-terminal" evidence="4">
    <location>
        <begin position="136"/>
        <end position="345"/>
    </location>
</feature>
<dbReference type="AlphaFoldDB" id="A0A1Y6BSB9"/>
<dbReference type="PANTHER" id="PTHR43708">
    <property type="entry name" value="CONSERVED EXPRESSED OXIDOREDUCTASE (EUROFUNG)"/>
    <property type="match status" value="1"/>
</dbReference>
<dbReference type="Gene3D" id="3.30.360.10">
    <property type="entry name" value="Dihydrodipicolinate Reductase, domain 2"/>
    <property type="match status" value="1"/>
</dbReference>
<dbReference type="InterPro" id="IPR000683">
    <property type="entry name" value="Gfo/Idh/MocA-like_OxRdtase_N"/>
</dbReference>
<gene>
    <name evidence="5" type="ORF">SAMN02745746_02171</name>
</gene>
<accession>A0A1Y6BSB9</accession>
<dbReference type="GO" id="GO:0016491">
    <property type="term" value="F:oxidoreductase activity"/>
    <property type="evidence" value="ECO:0007669"/>
    <property type="project" value="UniProtKB-KW"/>
</dbReference>
<evidence type="ECO:0000313" key="6">
    <source>
        <dbReference type="Proteomes" id="UP000192920"/>
    </source>
</evidence>
<dbReference type="InterPro" id="IPR036291">
    <property type="entry name" value="NAD(P)-bd_dom_sf"/>
</dbReference>
<keyword evidence="2" id="KW-0560">Oxidoreductase</keyword>
<proteinExistence type="inferred from homology"/>
<evidence type="ECO:0000259" key="3">
    <source>
        <dbReference type="Pfam" id="PF01408"/>
    </source>
</evidence>
<dbReference type="Proteomes" id="UP000192920">
    <property type="component" value="Unassembled WGS sequence"/>
</dbReference>
<evidence type="ECO:0000259" key="4">
    <source>
        <dbReference type="Pfam" id="PF02894"/>
    </source>
</evidence>
<evidence type="ECO:0000256" key="2">
    <source>
        <dbReference type="ARBA" id="ARBA00023002"/>
    </source>
</evidence>
<dbReference type="Pfam" id="PF02894">
    <property type="entry name" value="GFO_IDH_MocA_C"/>
    <property type="match status" value="1"/>
</dbReference>
<protein>
    <submittedName>
        <fullName evidence="5">Predicted dehydrogenase</fullName>
    </submittedName>
</protein>
<keyword evidence="6" id="KW-1185">Reference proteome</keyword>
<dbReference type="Gene3D" id="3.40.50.720">
    <property type="entry name" value="NAD(P)-binding Rossmann-like Domain"/>
    <property type="match status" value="1"/>
</dbReference>
<comment type="similarity">
    <text evidence="1">Belongs to the Gfo/Idh/MocA family.</text>
</comment>
<reference evidence="6" key="1">
    <citation type="submission" date="2017-04" db="EMBL/GenBank/DDBJ databases">
        <authorList>
            <person name="Varghese N."/>
            <person name="Submissions S."/>
        </authorList>
    </citation>
    <scope>NUCLEOTIDE SEQUENCE [LARGE SCALE GENOMIC DNA]</scope>
    <source>
        <strain evidence="6">DSM 22618</strain>
    </source>
</reference>
<evidence type="ECO:0000256" key="1">
    <source>
        <dbReference type="ARBA" id="ARBA00010928"/>
    </source>
</evidence>
<sequence>MPHPLRVGLVGYGSAAKTFHAPLISATPGLELVAVASRRPDQVRAERPSLEVEATPEALFARADIDLVVIPTPNETHHALARAALLAGKHVVVDKPFTVTVAEARELEALARDAGRVLSVFHNRRWDADFLTLQALLDEGRLGRVVQFESHFDRFRPEVPQRWRESAASAGSGLWYDLGPHLVDQALQLFGQPLGISLTRTTLRDGAEVDDYFHALLRYERLQVILHASTLTAEPGARFAMHGTAASYLKHGLDEQEAALKAGLFPPDADWGRDERDGILTEWHDGQPGHERVPTRRGDYPAYYAALRDAIRHGAANPVPAADAIAVMRVIEAGCLSAAEGREVPFAAEEVVA</sequence>
<dbReference type="NCBIfam" id="NF008607">
    <property type="entry name" value="PRK11579.1"/>
    <property type="match status" value="1"/>
</dbReference>
<dbReference type="PANTHER" id="PTHR43708:SF5">
    <property type="entry name" value="CONSERVED EXPRESSED OXIDOREDUCTASE (EUROFUNG)-RELATED"/>
    <property type="match status" value="1"/>
</dbReference>
<dbReference type="SUPFAM" id="SSF55347">
    <property type="entry name" value="Glyceraldehyde-3-phosphate dehydrogenase-like, C-terminal domain"/>
    <property type="match status" value="1"/>
</dbReference>
<dbReference type="Pfam" id="PF01408">
    <property type="entry name" value="GFO_IDH_MocA"/>
    <property type="match status" value="1"/>
</dbReference>
<feature type="domain" description="Gfo/Idh/MocA-like oxidoreductase N-terminal" evidence="3">
    <location>
        <begin position="5"/>
        <end position="122"/>
    </location>
</feature>
<evidence type="ECO:0000313" key="5">
    <source>
        <dbReference type="EMBL" id="SMF25443.1"/>
    </source>
</evidence>
<dbReference type="InterPro" id="IPR051317">
    <property type="entry name" value="Gfo/Idh/MocA_oxidoreduct"/>
</dbReference>
<dbReference type="STRING" id="1123014.SAMN02745746_02171"/>
<dbReference type="RefSeq" id="WP_085276424.1">
    <property type="nucleotide sequence ID" value="NZ_FXAG01000010.1"/>
</dbReference>
<dbReference type="EMBL" id="FXAG01000010">
    <property type="protein sequence ID" value="SMF25443.1"/>
    <property type="molecule type" value="Genomic_DNA"/>
</dbReference>